<comment type="similarity">
    <text evidence="1">Belongs to the PspA/Vipp/IM30 family.</text>
</comment>
<keyword evidence="2" id="KW-0175">Coiled coil</keyword>
<dbReference type="InterPro" id="IPR007157">
    <property type="entry name" value="PspA_VIPP1"/>
</dbReference>
<dbReference type="PANTHER" id="PTHR31088:SF9">
    <property type="entry name" value="PHAGE SHOCK PROTEIN A"/>
    <property type="match status" value="1"/>
</dbReference>
<evidence type="ECO:0000256" key="1">
    <source>
        <dbReference type="ARBA" id="ARBA00043985"/>
    </source>
</evidence>
<dbReference type="PANTHER" id="PTHR31088">
    <property type="entry name" value="MEMBRANE-ASSOCIATED PROTEIN VIPP1, CHLOROPLASTIC"/>
    <property type="match status" value="1"/>
</dbReference>
<evidence type="ECO:0000313" key="4">
    <source>
        <dbReference type="EMBL" id="MFC4821108.1"/>
    </source>
</evidence>
<dbReference type="Pfam" id="PF04012">
    <property type="entry name" value="PspA_IM30"/>
    <property type="match status" value="1"/>
</dbReference>
<feature type="coiled-coil region" evidence="2">
    <location>
        <begin position="89"/>
        <end position="189"/>
    </location>
</feature>
<name>A0ABV9QUS7_9GAMM</name>
<gene>
    <name evidence="4" type="ORF">ACFO6Q_12285</name>
</gene>
<keyword evidence="5" id="KW-1185">Reference proteome</keyword>
<sequence length="256" mass="27539">MSILEKILTLFRGAATEAGQAVVDRNATRILDQEIRDAQGDSLRAKEDLTRMMAQQKLASDKLDAKRAKKAEYESHIGRLLGQGDQALARDVAAKVAQLEGEIAAEEKTLTTTKAAVDKLHGSIKTADRRIDSLQQQVDQVKANESVLRAQSAISARHSGQNAKLRTALDSLERVKTQQAERAAQIEAADALALSDGDGDLEARLAAAGVTPGQVSADAVLARYQKTEVVQHPREQLEAPQGEGSPLPATHERAKV</sequence>
<evidence type="ECO:0000256" key="2">
    <source>
        <dbReference type="SAM" id="Coils"/>
    </source>
</evidence>
<evidence type="ECO:0000256" key="3">
    <source>
        <dbReference type="SAM" id="MobiDB-lite"/>
    </source>
</evidence>
<dbReference type="Gene3D" id="1.20.5.340">
    <property type="match status" value="1"/>
</dbReference>
<protein>
    <submittedName>
        <fullName evidence="4">PspA/IM30 family protein</fullName>
    </submittedName>
</protein>
<accession>A0ABV9QUS7</accession>
<comment type="caution">
    <text evidence="4">The sequence shown here is derived from an EMBL/GenBank/DDBJ whole genome shotgun (WGS) entry which is preliminary data.</text>
</comment>
<reference evidence="5" key="1">
    <citation type="journal article" date="2019" name="Int. J. Syst. Evol. Microbiol.">
        <title>The Global Catalogue of Microorganisms (GCM) 10K type strain sequencing project: providing services to taxonomists for standard genome sequencing and annotation.</title>
        <authorList>
            <consortium name="The Broad Institute Genomics Platform"/>
            <consortium name="The Broad Institute Genome Sequencing Center for Infectious Disease"/>
            <person name="Wu L."/>
            <person name="Ma J."/>
        </authorList>
    </citation>
    <scope>NUCLEOTIDE SEQUENCE [LARGE SCALE GENOMIC DNA]</scope>
    <source>
        <strain evidence="5">CCUG 30340</strain>
    </source>
</reference>
<feature type="region of interest" description="Disordered" evidence="3">
    <location>
        <begin position="231"/>
        <end position="256"/>
    </location>
</feature>
<organism evidence="4 5">
    <name type="scientific">Dokdonella ginsengisoli</name>
    <dbReference type="NCBI Taxonomy" id="363846"/>
    <lineage>
        <taxon>Bacteria</taxon>
        <taxon>Pseudomonadati</taxon>
        <taxon>Pseudomonadota</taxon>
        <taxon>Gammaproteobacteria</taxon>
        <taxon>Lysobacterales</taxon>
        <taxon>Rhodanobacteraceae</taxon>
        <taxon>Dokdonella</taxon>
    </lineage>
</organism>
<evidence type="ECO:0000313" key="5">
    <source>
        <dbReference type="Proteomes" id="UP001595886"/>
    </source>
</evidence>
<dbReference type="Proteomes" id="UP001595886">
    <property type="component" value="Unassembled WGS sequence"/>
</dbReference>
<dbReference type="RefSeq" id="WP_380021392.1">
    <property type="nucleotide sequence ID" value="NZ_JBHSHD010000008.1"/>
</dbReference>
<dbReference type="EMBL" id="JBHSHD010000008">
    <property type="protein sequence ID" value="MFC4821108.1"/>
    <property type="molecule type" value="Genomic_DNA"/>
</dbReference>
<proteinExistence type="inferred from homology"/>